<dbReference type="GO" id="GO:0006508">
    <property type="term" value="P:proteolysis"/>
    <property type="evidence" value="ECO:0007669"/>
    <property type="project" value="InterPro"/>
</dbReference>
<comment type="caution">
    <text evidence="2">The sequence shown here is derived from an EMBL/GenBank/DDBJ whole genome shotgun (WGS) entry which is preliminary data.</text>
</comment>
<accession>A0A835HK28</accession>
<evidence type="ECO:0000256" key="1">
    <source>
        <dbReference type="SAM" id="Coils"/>
    </source>
</evidence>
<dbReference type="AlphaFoldDB" id="A0A835HK28"/>
<dbReference type="InterPro" id="IPR036852">
    <property type="entry name" value="Peptidase_S8/S53_dom_sf"/>
</dbReference>
<gene>
    <name evidence="2" type="ORF">IFM89_001703</name>
</gene>
<keyword evidence="1" id="KW-0175">Coiled coil</keyword>
<protein>
    <submittedName>
        <fullName evidence="2">Uncharacterized protein</fullName>
    </submittedName>
</protein>
<feature type="non-terminal residue" evidence="2">
    <location>
        <position position="1"/>
    </location>
</feature>
<dbReference type="GO" id="GO:0004252">
    <property type="term" value="F:serine-type endopeptidase activity"/>
    <property type="evidence" value="ECO:0007669"/>
    <property type="project" value="InterPro"/>
</dbReference>
<evidence type="ECO:0000313" key="2">
    <source>
        <dbReference type="EMBL" id="KAF9599757.1"/>
    </source>
</evidence>
<evidence type="ECO:0000313" key="3">
    <source>
        <dbReference type="Proteomes" id="UP000631114"/>
    </source>
</evidence>
<dbReference type="EMBL" id="JADFTS010000006">
    <property type="protein sequence ID" value="KAF9599757.1"/>
    <property type="molecule type" value="Genomic_DNA"/>
</dbReference>
<sequence>MPDTKYAFGSPAYFYFGLAMAYNNIPISFKNLLDEASRILGMQLPLYGSNFVNRRYEAWVELQPTRMRFLGLPTPYRDDSEQVAARLAVNYLKYTFEVEIIDYNFRELGETRVQVETLRNQVNQLRNQIAQTYKLLFSCFKDIRIHGDIMFCCELITTTGHAAHAFLVSMPAARLYGARSFIKVLQTGDIYMRLSLKAKPKDYKGYGTHTPSTAADESVITAAPHAYAKSTLRGVAKKVYPFA</sequence>
<proteinExistence type="predicted"/>
<name>A0A835HK28_9MAGN</name>
<feature type="coiled-coil region" evidence="1">
    <location>
        <begin position="108"/>
        <end position="135"/>
    </location>
</feature>
<dbReference type="Proteomes" id="UP000631114">
    <property type="component" value="Unassembled WGS sequence"/>
</dbReference>
<dbReference type="OrthoDB" id="206201at2759"/>
<keyword evidence="3" id="KW-1185">Reference proteome</keyword>
<organism evidence="2 3">
    <name type="scientific">Coptis chinensis</name>
    <dbReference type="NCBI Taxonomy" id="261450"/>
    <lineage>
        <taxon>Eukaryota</taxon>
        <taxon>Viridiplantae</taxon>
        <taxon>Streptophyta</taxon>
        <taxon>Embryophyta</taxon>
        <taxon>Tracheophyta</taxon>
        <taxon>Spermatophyta</taxon>
        <taxon>Magnoliopsida</taxon>
        <taxon>Ranunculales</taxon>
        <taxon>Ranunculaceae</taxon>
        <taxon>Coptidoideae</taxon>
        <taxon>Coptis</taxon>
    </lineage>
</organism>
<dbReference type="Gene3D" id="3.40.50.200">
    <property type="entry name" value="Peptidase S8/S53 domain"/>
    <property type="match status" value="1"/>
</dbReference>
<reference evidence="2 3" key="1">
    <citation type="submission" date="2020-10" db="EMBL/GenBank/DDBJ databases">
        <title>The Coptis chinensis genome and diversification of protoberbering-type alkaloids.</title>
        <authorList>
            <person name="Wang B."/>
            <person name="Shu S."/>
            <person name="Song C."/>
            <person name="Liu Y."/>
        </authorList>
    </citation>
    <scope>NUCLEOTIDE SEQUENCE [LARGE SCALE GENOMIC DNA]</scope>
    <source>
        <strain evidence="2">HL-2020</strain>
        <tissue evidence="2">Leaf</tissue>
    </source>
</reference>